<keyword evidence="2" id="KW-1185">Reference proteome</keyword>
<protein>
    <submittedName>
        <fullName evidence="1">Uncharacterized protein</fullName>
    </submittedName>
</protein>
<dbReference type="AlphaFoldDB" id="A0A1I4YPU2"/>
<accession>A0A1I4YPU2</accession>
<gene>
    <name evidence="1" type="ORF">SAMN05444143_11264</name>
</gene>
<dbReference type="EMBL" id="FOUT01000012">
    <property type="protein sequence ID" value="SFN39987.1"/>
    <property type="molecule type" value="Genomic_DNA"/>
</dbReference>
<proteinExistence type="predicted"/>
<dbReference type="RefSeq" id="WP_024982124.1">
    <property type="nucleotide sequence ID" value="NZ_CBCRUM010000015.1"/>
</dbReference>
<reference evidence="2" key="1">
    <citation type="submission" date="2016-10" db="EMBL/GenBank/DDBJ databases">
        <authorList>
            <person name="Varghese N."/>
            <person name="Submissions S."/>
        </authorList>
    </citation>
    <scope>NUCLEOTIDE SEQUENCE [LARGE SCALE GENOMIC DNA]</scope>
    <source>
        <strain evidence="2">DSM 4002</strain>
    </source>
</reference>
<dbReference type="Proteomes" id="UP000182961">
    <property type="component" value="Unassembled WGS sequence"/>
</dbReference>
<evidence type="ECO:0000313" key="1">
    <source>
        <dbReference type="EMBL" id="SFN39987.1"/>
    </source>
</evidence>
<dbReference type="eggNOG" id="ENOG502ZQX4">
    <property type="taxonomic scope" value="Bacteria"/>
</dbReference>
<sequence length="191" mass="21416">MGKRVKIQLNVEASRLFQMSHPTQDDIHERCYLSDDNDGLSETGKIQDFLSNIYLSQEVEWEGVTNDKWYSIAIDKIVYDLDATNDDFEMCFGNDDSDDLMLIGKGGTSGNVVATVKDRESLIGKQNVYKIHFSIHYKEASKSYIIDPKVEINPNAASVMPKLDINPSLNVMPKLDINPSSGVTPKLDINP</sequence>
<organism evidence="1 2">
    <name type="scientific">Flavobacterium succinicans</name>
    <dbReference type="NCBI Taxonomy" id="29536"/>
    <lineage>
        <taxon>Bacteria</taxon>
        <taxon>Pseudomonadati</taxon>
        <taxon>Bacteroidota</taxon>
        <taxon>Flavobacteriia</taxon>
        <taxon>Flavobacteriales</taxon>
        <taxon>Flavobacteriaceae</taxon>
        <taxon>Flavobacterium</taxon>
    </lineage>
</organism>
<name>A0A1I4YPU2_9FLAO</name>
<evidence type="ECO:0000313" key="2">
    <source>
        <dbReference type="Proteomes" id="UP000182961"/>
    </source>
</evidence>